<gene>
    <name evidence="2" type="ORF">OJ996_18730</name>
</gene>
<proteinExistence type="predicted"/>
<comment type="caution">
    <text evidence="2">The sequence shown here is derived from an EMBL/GenBank/DDBJ whole genome shotgun (WGS) entry which is preliminary data.</text>
</comment>
<dbReference type="Pfam" id="PF13781">
    <property type="entry name" value="DoxX_3"/>
    <property type="match status" value="1"/>
</dbReference>
<reference evidence="2" key="1">
    <citation type="submission" date="2022-10" db="EMBL/GenBank/DDBJ databases">
        <title>Luteolibacter sp. GHJ8, whole genome shotgun sequencing project.</title>
        <authorList>
            <person name="Zhao G."/>
            <person name="Shen L."/>
        </authorList>
    </citation>
    <scope>NUCLEOTIDE SEQUENCE</scope>
    <source>
        <strain evidence="2">GHJ8</strain>
    </source>
</reference>
<feature type="transmembrane region" description="Helical" evidence="1">
    <location>
        <begin position="106"/>
        <end position="126"/>
    </location>
</feature>
<feature type="transmembrane region" description="Helical" evidence="1">
    <location>
        <begin position="56"/>
        <end position="76"/>
    </location>
</feature>
<keyword evidence="3" id="KW-1185">Reference proteome</keyword>
<feature type="transmembrane region" description="Helical" evidence="1">
    <location>
        <begin position="16"/>
        <end position="35"/>
    </location>
</feature>
<name>A0ABT3G702_9BACT</name>
<evidence type="ECO:0000256" key="1">
    <source>
        <dbReference type="SAM" id="Phobius"/>
    </source>
</evidence>
<dbReference type="EMBL" id="JAPDDR010000010">
    <property type="protein sequence ID" value="MCW1915628.1"/>
    <property type="molecule type" value="Genomic_DNA"/>
</dbReference>
<keyword evidence="1" id="KW-1133">Transmembrane helix</keyword>
<dbReference type="InterPro" id="IPR025695">
    <property type="entry name" value="DoxX-like"/>
</dbReference>
<evidence type="ECO:0000313" key="3">
    <source>
        <dbReference type="Proteomes" id="UP001165653"/>
    </source>
</evidence>
<keyword evidence="1" id="KW-0472">Membrane</keyword>
<accession>A0ABT3G702</accession>
<keyword evidence="1" id="KW-0812">Transmembrane</keyword>
<organism evidence="2 3">
    <name type="scientific">Luteolibacter rhizosphaerae</name>
    <dbReference type="NCBI Taxonomy" id="2989719"/>
    <lineage>
        <taxon>Bacteria</taxon>
        <taxon>Pseudomonadati</taxon>
        <taxon>Verrucomicrobiota</taxon>
        <taxon>Verrucomicrobiia</taxon>
        <taxon>Verrucomicrobiales</taxon>
        <taxon>Verrucomicrobiaceae</taxon>
        <taxon>Luteolibacter</taxon>
    </lineage>
</organism>
<sequence>MGSLARLIGPRAQNRLFLALRILIGSVWVFHGLYSKLLDGIPRHRMIVARVLGDDLAVIATRAVGVAEILLGLWAFSHRWPRTCAAVQTLAIVTMNTLEIARAPDLLISAPGMVLLNLGFLALGWYSATRQAPQANQPS</sequence>
<evidence type="ECO:0000313" key="2">
    <source>
        <dbReference type="EMBL" id="MCW1915628.1"/>
    </source>
</evidence>
<protein>
    <submittedName>
        <fullName evidence="2">DoxX-like family protein</fullName>
    </submittedName>
</protein>
<dbReference type="Proteomes" id="UP001165653">
    <property type="component" value="Unassembled WGS sequence"/>
</dbReference>